<dbReference type="PANTHER" id="PTHR10996">
    <property type="entry name" value="2-HYDROXYACID DEHYDROGENASE-RELATED"/>
    <property type="match status" value="1"/>
</dbReference>
<dbReference type="EMBL" id="LT906470">
    <property type="protein sequence ID" value="SNV70376.1"/>
    <property type="molecule type" value="Genomic_DNA"/>
</dbReference>
<name>A0A239ZID5_9FIRM</name>
<evidence type="ECO:0000256" key="4">
    <source>
        <dbReference type="ARBA" id="ARBA00052239"/>
    </source>
</evidence>
<comment type="catalytic activity">
    <reaction evidence="3">
        <text>(R)-glycerate + NAD(+) = 3-hydroxypyruvate + NADH + H(+)</text>
        <dbReference type="Rhea" id="RHEA:17905"/>
        <dbReference type="ChEBI" id="CHEBI:15378"/>
        <dbReference type="ChEBI" id="CHEBI:16659"/>
        <dbReference type="ChEBI" id="CHEBI:17180"/>
        <dbReference type="ChEBI" id="CHEBI:57540"/>
        <dbReference type="ChEBI" id="CHEBI:57945"/>
        <dbReference type="EC" id="1.1.1.81"/>
    </reaction>
</comment>
<dbReference type="Pfam" id="PF02826">
    <property type="entry name" value="2-Hacid_dh_C"/>
    <property type="match status" value="1"/>
</dbReference>
<dbReference type="GO" id="GO:0051287">
    <property type="term" value="F:NAD binding"/>
    <property type="evidence" value="ECO:0007669"/>
    <property type="project" value="InterPro"/>
</dbReference>
<dbReference type="InterPro" id="IPR006140">
    <property type="entry name" value="D-isomer_DH_NAD-bd"/>
</dbReference>
<dbReference type="PANTHER" id="PTHR10996:SF178">
    <property type="entry name" value="2-HYDROXYACID DEHYDROGENASE YGL185C-RELATED"/>
    <property type="match status" value="1"/>
</dbReference>
<dbReference type="SUPFAM" id="SSF51735">
    <property type="entry name" value="NAD(P)-binding Rossmann-fold domains"/>
    <property type="match status" value="1"/>
</dbReference>
<feature type="domain" description="D-isomer specific 2-hydroxyacid dehydrogenase catalytic" evidence="11">
    <location>
        <begin position="14"/>
        <end position="321"/>
    </location>
</feature>
<evidence type="ECO:0000256" key="8">
    <source>
        <dbReference type="ARBA" id="ARBA00066674"/>
    </source>
</evidence>
<proteinExistence type="inferred from homology"/>
<keyword evidence="2" id="KW-0520">NAD</keyword>
<dbReference type="CDD" id="cd05301">
    <property type="entry name" value="GDH"/>
    <property type="match status" value="1"/>
</dbReference>
<dbReference type="GO" id="GO:0008465">
    <property type="term" value="F:hydroxypyruvate reductase (NADH) activity"/>
    <property type="evidence" value="ECO:0007669"/>
    <property type="project" value="RHEA"/>
</dbReference>
<evidence type="ECO:0000259" key="11">
    <source>
        <dbReference type="Pfam" id="PF00389"/>
    </source>
</evidence>
<comment type="similarity">
    <text evidence="6">Belongs to the D-isomer specific 2-hydroxyacid dehydrogenase family. GhrB subfamily.</text>
</comment>
<evidence type="ECO:0000313" key="14">
    <source>
        <dbReference type="Proteomes" id="UP000214973"/>
    </source>
</evidence>
<dbReference type="InterPro" id="IPR029752">
    <property type="entry name" value="D-isomer_DH_CS1"/>
</dbReference>
<comment type="catalytic activity">
    <reaction evidence="5">
        <text>glycolate + NADP(+) = glyoxylate + NADPH + H(+)</text>
        <dbReference type="Rhea" id="RHEA:10992"/>
        <dbReference type="ChEBI" id="CHEBI:15378"/>
        <dbReference type="ChEBI" id="CHEBI:29805"/>
        <dbReference type="ChEBI" id="CHEBI:36655"/>
        <dbReference type="ChEBI" id="CHEBI:57783"/>
        <dbReference type="ChEBI" id="CHEBI:58349"/>
        <dbReference type="EC" id="1.1.1.79"/>
    </reaction>
</comment>
<dbReference type="PROSITE" id="PS00671">
    <property type="entry name" value="D_2_HYDROXYACID_DH_3"/>
    <property type="match status" value="1"/>
</dbReference>
<comment type="catalytic activity">
    <reaction evidence="4">
        <text>(R)-glycerate + NADP(+) = 3-hydroxypyruvate + NADPH + H(+)</text>
        <dbReference type="Rhea" id="RHEA:18657"/>
        <dbReference type="ChEBI" id="CHEBI:15378"/>
        <dbReference type="ChEBI" id="CHEBI:16659"/>
        <dbReference type="ChEBI" id="CHEBI:17180"/>
        <dbReference type="ChEBI" id="CHEBI:57783"/>
        <dbReference type="ChEBI" id="CHEBI:58349"/>
        <dbReference type="EC" id="1.1.1.81"/>
    </reaction>
</comment>
<dbReference type="Pfam" id="PF00389">
    <property type="entry name" value="2-Hacid_dh"/>
    <property type="match status" value="1"/>
</dbReference>
<dbReference type="Proteomes" id="UP000214973">
    <property type="component" value="Chromosome 1"/>
</dbReference>
<evidence type="ECO:0000256" key="7">
    <source>
        <dbReference type="ARBA" id="ARBA00066661"/>
    </source>
</evidence>
<evidence type="ECO:0000256" key="5">
    <source>
        <dbReference type="ARBA" id="ARBA00052769"/>
    </source>
</evidence>
<dbReference type="SUPFAM" id="SSF52283">
    <property type="entry name" value="Formate/glycerate dehydrogenase catalytic domain-like"/>
    <property type="match status" value="1"/>
</dbReference>
<evidence type="ECO:0000256" key="10">
    <source>
        <dbReference type="RuleBase" id="RU003719"/>
    </source>
</evidence>
<evidence type="ECO:0000256" key="6">
    <source>
        <dbReference type="ARBA" id="ARBA00061278"/>
    </source>
</evidence>
<accession>A0A239ZID5</accession>
<dbReference type="InterPro" id="IPR006139">
    <property type="entry name" value="D-isomer_2_OHA_DH_cat_dom"/>
</dbReference>
<dbReference type="GO" id="GO:0030267">
    <property type="term" value="F:glyoxylate reductase (NADPH) activity"/>
    <property type="evidence" value="ECO:0007669"/>
    <property type="project" value="UniProtKB-EC"/>
</dbReference>
<keyword evidence="1 10" id="KW-0560">Oxidoreductase</keyword>
<dbReference type="FunFam" id="3.40.50.720:FF:000026">
    <property type="entry name" value="Glyoxylate/hydroxypyruvate reductase B"/>
    <property type="match status" value="1"/>
</dbReference>
<gene>
    <name evidence="13" type="primary">ghrB</name>
    <name evidence="13" type="ORF">SAMEA44547418_01360</name>
</gene>
<dbReference type="PROSITE" id="PS00065">
    <property type="entry name" value="D_2_HYDROXYACID_DH_1"/>
    <property type="match status" value="1"/>
</dbReference>
<evidence type="ECO:0000259" key="12">
    <source>
        <dbReference type="Pfam" id="PF02826"/>
    </source>
</evidence>
<sequence>MHMERKPLVVVNGLVRKDAIAYLKEHVEVRQWTEKTVMPRETLKEWLVEADGLWSVRPLDVDADLIKNAPNLKVIAQAAVGYDNVKIDDLTAAGIPYGNTPGVLNETVAELAFTLIATASRRILENANFVKNGRWAQRPSNIKGFDLSRRTLGIIGMGAIGVSISRRARAFGMTVVYHNRHPRNDDKLYKTTYMELDELLATSDVVCVMAPLTDETYHMCDEAFFRKMKNTALFVNVGRGPIVDTEALINALETGEIDYAALDVTDPEPLPADHPLLCVENCLIVPHIGSYTDRTRYDMSILTADNIIAGVHKKPLKTCVNEEVNYKKSVLTEEIALEELKKVGVDLSDFD</sequence>
<dbReference type="EC" id="1.1.1.81" evidence="8"/>
<reference evidence="13 14" key="1">
    <citation type="submission" date="2017-06" db="EMBL/GenBank/DDBJ databases">
        <authorList>
            <consortium name="Pathogen Informatics"/>
        </authorList>
    </citation>
    <scope>NUCLEOTIDE SEQUENCE [LARGE SCALE GENOMIC DNA]</scope>
    <source>
        <strain evidence="13 14">NCTC12018</strain>
    </source>
</reference>
<protein>
    <recommendedName>
        <fullName evidence="9">Glyoxylate/hydroxypyruvate reductase B</fullName>
        <ecNumber evidence="7">1.1.1.79</ecNumber>
        <ecNumber evidence="8">1.1.1.81</ecNumber>
    </recommendedName>
</protein>
<dbReference type="GO" id="GO:0005829">
    <property type="term" value="C:cytosol"/>
    <property type="evidence" value="ECO:0007669"/>
    <property type="project" value="TreeGrafter"/>
</dbReference>
<evidence type="ECO:0000256" key="2">
    <source>
        <dbReference type="ARBA" id="ARBA00023027"/>
    </source>
</evidence>
<dbReference type="EC" id="1.1.1.79" evidence="7"/>
<dbReference type="KEGG" id="vrm:44547418_01360"/>
<dbReference type="InterPro" id="IPR036291">
    <property type="entry name" value="NAD(P)-bd_dom_sf"/>
</dbReference>
<dbReference type="Gene3D" id="3.40.50.720">
    <property type="entry name" value="NAD(P)-binding Rossmann-like Domain"/>
    <property type="match status" value="2"/>
</dbReference>
<evidence type="ECO:0000313" key="13">
    <source>
        <dbReference type="EMBL" id="SNV70376.1"/>
    </source>
</evidence>
<keyword evidence="13" id="KW-0670">Pyruvate</keyword>
<evidence type="ECO:0000256" key="3">
    <source>
        <dbReference type="ARBA" id="ARBA00051801"/>
    </source>
</evidence>
<dbReference type="AlphaFoldDB" id="A0A239ZID5"/>
<dbReference type="InterPro" id="IPR050223">
    <property type="entry name" value="D-isomer_2-hydroxyacid_DH"/>
</dbReference>
<dbReference type="GO" id="GO:0120509">
    <property type="term" value="F:hydroxypyruvate reductase (NADPH) activity"/>
    <property type="evidence" value="ECO:0007669"/>
    <property type="project" value="RHEA"/>
</dbReference>
<feature type="domain" description="D-isomer specific 2-hydroxyacid dehydrogenase NAD-binding" evidence="12">
    <location>
        <begin position="114"/>
        <end position="289"/>
    </location>
</feature>
<keyword evidence="14" id="KW-1185">Reference proteome</keyword>
<evidence type="ECO:0000256" key="9">
    <source>
        <dbReference type="ARBA" id="ARBA00073362"/>
    </source>
</evidence>
<evidence type="ECO:0000256" key="1">
    <source>
        <dbReference type="ARBA" id="ARBA00023002"/>
    </source>
</evidence>
<dbReference type="InterPro" id="IPR029753">
    <property type="entry name" value="D-isomer_DH_CS"/>
</dbReference>
<organism evidence="13 14">
    <name type="scientific">Veillonella rodentium</name>
    <dbReference type="NCBI Taxonomy" id="248315"/>
    <lineage>
        <taxon>Bacteria</taxon>
        <taxon>Bacillati</taxon>
        <taxon>Bacillota</taxon>
        <taxon>Negativicutes</taxon>
        <taxon>Veillonellales</taxon>
        <taxon>Veillonellaceae</taxon>
        <taxon>Veillonella</taxon>
    </lineage>
</organism>